<dbReference type="PANTHER" id="PTHR33507:SF3">
    <property type="entry name" value="INNER MEMBRANE PROTEIN YBBJ"/>
    <property type="match status" value="1"/>
</dbReference>
<reference evidence="9 10" key="1">
    <citation type="journal article" date="2016" name="Nat. Commun.">
        <title>Thousands of microbial genomes shed light on interconnected biogeochemical processes in an aquifer system.</title>
        <authorList>
            <person name="Anantharaman K."/>
            <person name="Brown C.T."/>
            <person name="Hug L.A."/>
            <person name="Sharon I."/>
            <person name="Castelle C.J."/>
            <person name="Probst A.J."/>
            <person name="Thomas B.C."/>
            <person name="Singh A."/>
            <person name="Wilkins M.J."/>
            <person name="Karaoz U."/>
            <person name="Brodie E.L."/>
            <person name="Williams K.H."/>
            <person name="Hubbard S.S."/>
            <person name="Banfield J.F."/>
        </authorList>
    </citation>
    <scope>NUCLEOTIDE SEQUENCE [LARGE SCALE GENOMIC DNA]</scope>
</reference>
<dbReference type="Pfam" id="PF01957">
    <property type="entry name" value="NfeD"/>
    <property type="match status" value="1"/>
</dbReference>
<dbReference type="InterPro" id="IPR002810">
    <property type="entry name" value="NfeD-like_C"/>
</dbReference>
<dbReference type="AlphaFoldDB" id="A0A1F7WGJ5"/>
<dbReference type="GO" id="GO:0005886">
    <property type="term" value="C:plasma membrane"/>
    <property type="evidence" value="ECO:0007669"/>
    <property type="project" value="TreeGrafter"/>
</dbReference>
<dbReference type="Pfam" id="PF24961">
    <property type="entry name" value="NfeD_membrane"/>
    <property type="match status" value="1"/>
</dbReference>
<evidence type="ECO:0000256" key="5">
    <source>
        <dbReference type="SAM" id="Phobius"/>
    </source>
</evidence>
<gene>
    <name evidence="9" type="ORF">A2008_12595</name>
</gene>
<dbReference type="InterPro" id="IPR029045">
    <property type="entry name" value="ClpP/crotonase-like_dom_sf"/>
</dbReference>
<dbReference type="InterPro" id="IPR056739">
    <property type="entry name" value="NfeD_membrane"/>
</dbReference>
<keyword evidence="3 5" id="KW-1133">Transmembrane helix</keyword>
<feature type="domain" description="NfeD1b N-terminal" evidence="8">
    <location>
        <begin position="42"/>
        <end position="218"/>
    </location>
</feature>
<dbReference type="EMBL" id="MGFH01000219">
    <property type="protein sequence ID" value="OGM01966.1"/>
    <property type="molecule type" value="Genomic_DNA"/>
</dbReference>
<feature type="transmembrane region" description="Helical" evidence="5">
    <location>
        <begin position="338"/>
        <end position="360"/>
    </location>
</feature>
<evidence type="ECO:0000256" key="3">
    <source>
        <dbReference type="ARBA" id="ARBA00022989"/>
    </source>
</evidence>
<keyword evidence="4 5" id="KW-0472">Membrane</keyword>
<organism evidence="9 10">
    <name type="scientific">Candidatus Wallbacteria bacterium GWC2_49_35</name>
    <dbReference type="NCBI Taxonomy" id="1817813"/>
    <lineage>
        <taxon>Bacteria</taxon>
        <taxon>Candidatus Walliibacteriota</taxon>
    </lineage>
</organism>
<dbReference type="Proteomes" id="UP000178735">
    <property type="component" value="Unassembled WGS sequence"/>
</dbReference>
<comment type="caution">
    <text evidence="9">The sequence shown here is derived from an EMBL/GenBank/DDBJ whole genome shotgun (WGS) entry which is preliminary data.</text>
</comment>
<dbReference type="STRING" id="1817813.A2008_12595"/>
<evidence type="ECO:0000313" key="9">
    <source>
        <dbReference type="EMBL" id="OGM01966.1"/>
    </source>
</evidence>
<dbReference type="Gene3D" id="3.90.226.10">
    <property type="entry name" value="2-enoyl-CoA Hydratase, Chain A, domain 1"/>
    <property type="match status" value="1"/>
</dbReference>
<evidence type="ECO:0000259" key="6">
    <source>
        <dbReference type="Pfam" id="PF01957"/>
    </source>
</evidence>
<comment type="subcellular location">
    <subcellularLocation>
        <location evidence="1">Membrane</location>
        <topology evidence="1">Multi-pass membrane protein</topology>
    </subcellularLocation>
</comment>
<dbReference type="InterPro" id="IPR052165">
    <property type="entry name" value="Membrane_assoc_protease"/>
</dbReference>
<accession>A0A1F7WGJ5</accession>
<dbReference type="InterPro" id="IPR012340">
    <property type="entry name" value="NA-bd_OB-fold"/>
</dbReference>
<sequence length="442" mass="47083">MRLKLIGLPAFCQCFVLFLLAAVIFLAAFHFTVPAAYAGVNYVIPVRGTVEYAMLSFIKRGLAEADKAGASLIIIDIDTFGGRVDAAIEISKLLRELKKPVVAYVSENAWSAGALIALSTPKIYMCKGSSIGSAEPKNMSDWSTDEKMVSALRAQFESVASAMKHPEDLAKGMVDKDIEIKDIKPKGKLLNLTFEQALKYKLSEASVSSIDEVLALEHAVGSYITHEQSLGEGVARFVSDPIVSGILLNLGILGLTVEFWMPGHIAPGLGGIICFALFFWGHTIANAGSMLPLLLFIIGISLIMMEVFVIPGFGLTGLLGIGLTFGGVYLAFPDPHEAVKVVSVSIILTTIIIGVFITYFPTSKMFKQVTLSASITGGSGAKMENIKFLGKTGVAITDLNPAGRAKIDGETVQVVSDGQFVAKGVEVKVVSDEGNVITVTIV</sequence>
<dbReference type="SUPFAM" id="SSF141322">
    <property type="entry name" value="NfeD domain-like"/>
    <property type="match status" value="1"/>
</dbReference>
<proteinExistence type="predicted"/>
<name>A0A1F7WGJ5_9BACT</name>
<keyword evidence="2 5" id="KW-0812">Transmembrane</keyword>
<feature type="transmembrane region" description="Helical" evidence="5">
    <location>
        <begin position="315"/>
        <end position="332"/>
    </location>
</feature>
<evidence type="ECO:0000256" key="2">
    <source>
        <dbReference type="ARBA" id="ARBA00022692"/>
    </source>
</evidence>
<dbReference type="InterPro" id="IPR056738">
    <property type="entry name" value="NfeD1b_N"/>
</dbReference>
<feature type="transmembrane region" description="Helical" evidence="5">
    <location>
        <begin position="268"/>
        <end position="285"/>
    </location>
</feature>
<evidence type="ECO:0000256" key="1">
    <source>
        <dbReference type="ARBA" id="ARBA00004141"/>
    </source>
</evidence>
<feature type="transmembrane region" description="Helical" evidence="5">
    <location>
        <begin position="291"/>
        <end position="310"/>
    </location>
</feature>
<dbReference type="SUPFAM" id="SSF52096">
    <property type="entry name" value="ClpP/crotonase"/>
    <property type="match status" value="1"/>
</dbReference>
<evidence type="ECO:0000259" key="8">
    <source>
        <dbReference type="Pfam" id="PF25145"/>
    </source>
</evidence>
<evidence type="ECO:0000313" key="10">
    <source>
        <dbReference type="Proteomes" id="UP000178735"/>
    </source>
</evidence>
<dbReference type="PANTHER" id="PTHR33507">
    <property type="entry name" value="INNER MEMBRANE PROTEIN YBBJ"/>
    <property type="match status" value="1"/>
</dbReference>
<evidence type="ECO:0000259" key="7">
    <source>
        <dbReference type="Pfam" id="PF24961"/>
    </source>
</evidence>
<dbReference type="CDD" id="cd07021">
    <property type="entry name" value="Clp_protease_NfeD_like"/>
    <property type="match status" value="1"/>
</dbReference>
<protein>
    <submittedName>
        <fullName evidence="9">Uncharacterized protein</fullName>
    </submittedName>
</protein>
<feature type="domain" description="NfeD-like C-terminal" evidence="6">
    <location>
        <begin position="389"/>
        <end position="439"/>
    </location>
</feature>
<feature type="domain" description="NfeD integral membrane" evidence="7">
    <location>
        <begin position="243"/>
        <end position="357"/>
    </location>
</feature>
<dbReference type="Gene3D" id="2.40.50.140">
    <property type="entry name" value="Nucleic acid-binding proteins"/>
    <property type="match status" value="1"/>
</dbReference>
<dbReference type="Pfam" id="PF25145">
    <property type="entry name" value="NfeD1b_N"/>
    <property type="match status" value="1"/>
</dbReference>
<evidence type="ECO:0000256" key="4">
    <source>
        <dbReference type="ARBA" id="ARBA00023136"/>
    </source>
</evidence>